<evidence type="ECO:0000256" key="4">
    <source>
        <dbReference type="RuleBase" id="RU003704"/>
    </source>
</evidence>
<evidence type="ECO:0000313" key="7">
    <source>
        <dbReference type="Proteomes" id="UP000824037"/>
    </source>
</evidence>
<dbReference type="Pfam" id="PF00294">
    <property type="entry name" value="PfkB"/>
    <property type="match status" value="2"/>
</dbReference>
<proteinExistence type="inferred from homology"/>
<evidence type="ECO:0000256" key="1">
    <source>
        <dbReference type="ARBA" id="ARBA00010688"/>
    </source>
</evidence>
<comment type="similarity">
    <text evidence="1 4">Belongs to the carbohydrate kinase PfkB family.</text>
</comment>
<dbReference type="InterPro" id="IPR011611">
    <property type="entry name" value="PfkB_dom"/>
</dbReference>
<dbReference type="EMBL" id="DXBY01000096">
    <property type="protein sequence ID" value="HIZ35291.1"/>
    <property type="molecule type" value="Genomic_DNA"/>
</dbReference>
<keyword evidence="3 4" id="KW-0418">Kinase</keyword>
<dbReference type="AlphaFoldDB" id="A0A9D2EDR8"/>
<feature type="domain" description="Carbohydrate kinase PfkB" evidence="5">
    <location>
        <begin position="5"/>
        <end position="112"/>
    </location>
</feature>
<protein>
    <submittedName>
        <fullName evidence="6">Ribokinase</fullName>
    </submittedName>
</protein>
<dbReference type="GO" id="GO:0006796">
    <property type="term" value="P:phosphate-containing compound metabolic process"/>
    <property type="evidence" value="ECO:0007669"/>
    <property type="project" value="UniProtKB-ARBA"/>
</dbReference>
<dbReference type="GO" id="GO:0005829">
    <property type="term" value="C:cytosol"/>
    <property type="evidence" value="ECO:0007669"/>
    <property type="project" value="TreeGrafter"/>
</dbReference>
<evidence type="ECO:0000259" key="5">
    <source>
        <dbReference type="Pfam" id="PF00294"/>
    </source>
</evidence>
<dbReference type="PRINTS" id="PR00990">
    <property type="entry name" value="RIBOKINASE"/>
</dbReference>
<reference evidence="6" key="1">
    <citation type="journal article" date="2021" name="PeerJ">
        <title>Extensive microbial diversity within the chicken gut microbiome revealed by metagenomics and culture.</title>
        <authorList>
            <person name="Gilroy R."/>
            <person name="Ravi A."/>
            <person name="Getino M."/>
            <person name="Pursley I."/>
            <person name="Horton D.L."/>
            <person name="Alikhan N.F."/>
            <person name="Baker D."/>
            <person name="Gharbi K."/>
            <person name="Hall N."/>
            <person name="Watson M."/>
            <person name="Adriaenssens E.M."/>
            <person name="Foster-Nyarko E."/>
            <person name="Jarju S."/>
            <person name="Secka A."/>
            <person name="Antonio M."/>
            <person name="Oren A."/>
            <person name="Chaudhuri R.R."/>
            <person name="La Ragione R."/>
            <person name="Hildebrand F."/>
            <person name="Pallen M.J."/>
        </authorList>
    </citation>
    <scope>NUCLEOTIDE SEQUENCE</scope>
    <source>
        <strain evidence="6">ChiGjej4B4-7305</strain>
    </source>
</reference>
<dbReference type="GO" id="GO:0016301">
    <property type="term" value="F:kinase activity"/>
    <property type="evidence" value="ECO:0007669"/>
    <property type="project" value="UniProtKB-KW"/>
</dbReference>
<sequence>MTVELLCVGAANLDVIVAVDEAPGPDQRVPAREILRAGGGPAATAAVAAARQGVSVGFCGVVGDDVEGEEIVAGLQAEGVDVSHVTRSAHVPSGASVIIVDLGKAERMICARTAPAPVVVPDWDGWLHLDQVGYESLTAPQRHRAQVSLDHGNPIPDLDLNAVDLYVPARPMLEQVRPGSLPRAADAARQESGGEVVVTDGAAGAWHYHDGELTLAEGVTVPGPLSTLGAGDVFHGALVAALIQDYPLAEAVRRANVCAALSCRGIDGRSAIPTATEVDAFLTSVSSDGRNMSLQPKGRR</sequence>
<organism evidence="6 7">
    <name type="scientific">Candidatus Ruania gallistercoris</name>
    <dbReference type="NCBI Taxonomy" id="2838746"/>
    <lineage>
        <taxon>Bacteria</taxon>
        <taxon>Bacillati</taxon>
        <taxon>Actinomycetota</taxon>
        <taxon>Actinomycetes</taxon>
        <taxon>Micrococcales</taxon>
        <taxon>Ruaniaceae</taxon>
        <taxon>Ruania</taxon>
    </lineage>
</organism>
<evidence type="ECO:0000256" key="2">
    <source>
        <dbReference type="ARBA" id="ARBA00022679"/>
    </source>
</evidence>
<dbReference type="SUPFAM" id="SSF53613">
    <property type="entry name" value="Ribokinase-like"/>
    <property type="match status" value="1"/>
</dbReference>
<evidence type="ECO:0000313" key="6">
    <source>
        <dbReference type="EMBL" id="HIZ35291.1"/>
    </source>
</evidence>
<reference evidence="6" key="2">
    <citation type="submission" date="2021-04" db="EMBL/GenBank/DDBJ databases">
        <authorList>
            <person name="Gilroy R."/>
        </authorList>
    </citation>
    <scope>NUCLEOTIDE SEQUENCE</scope>
    <source>
        <strain evidence="6">ChiGjej4B4-7305</strain>
    </source>
</reference>
<evidence type="ECO:0000256" key="3">
    <source>
        <dbReference type="ARBA" id="ARBA00022777"/>
    </source>
</evidence>
<gene>
    <name evidence="6" type="ORF">H9815_05900</name>
</gene>
<dbReference type="InterPro" id="IPR002139">
    <property type="entry name" value="Ribo/fructo_kinase"/>
</dbReference>
<accession>A0A9D2EDR8</accession>
<keyword evidence="2 4" id="KW-0808">Transferase</keyword>
<name>A0A9D2EDR8_9MICO</name>
<dbReference type="InterPro" id="IPR029056">
    <property type="entry name" value="Ribokinase-like"/>
</dbReference>
<dbReference type="Gene3D" id="3.40.1190.20">
    <property type="match status" value="1"/>
</dbReference>
<dbReference type="InterPro" id="IPR002173">
    <property type="entry name" value="Carboh/pur_kinase_PfkB_CS"/>
</dbReference>
<dbReference type="Proteomes" id="UP000824037">
    <property type="component" value="Unassembled WGS sequence"/>
</dbReference>
<feature type="domain" description="Carbohydrate kinase PfkB" evidence="5">
    <location>
        <begin position="184"/>
        <end position="274"/>
    </location>
</feature>
<comment type="caution">
    <text evidence="6">The sequence shown here is derived from an EMBL/GenBank/DDBJ whole genome shotgun (WGS) entry which is preliminary data.</text>
</comment>
<dbReference type="PROSITE" id="PS00584">
    <property type="entry name" value="PFKB_KINASES_2"/>
    <property type="match status" value="1"/>
</dbReference>
<dbReference type="PANTHER" id="PTHR10584">
    <property type="entry name" value="SUGAR KINASE"/>
    <property type="match status" value="1"/>
</dbReference>
<dbReference type="PANTHER" id="PTHR10584:SF157">
    <property type="entry name" value="SULFOFRUCTOSE KINASE"/>
    <property type="match status" value="1"/>
</dbReference>